<proteinExistence type="predicted"/>
<accession>A0A1V0N419</accession>
<keyword evidence="2" id="KW-0808">Transferase</keyword>
<dbReference type="KEGG" id="fai:FAD_1012"/>
<dbReference type="PANTHER" id="PTHR43591">
    <property type="entry name" value="METHYLTRANSFERASE"/>
    <property type="match status" value="1"/>
</dbReference>
<evidence type="ECO:0000259" key="1">
    <source>
        <dbReference type="Pfam" id="PF13649"/>
    </source>
</evidence>
<dbReference type="RefSeq" id="WP_081142338.1">
    <property type="nucleotide sequence ID" value="NZ_CP015363.1"/>
</dbReference>
<reference evidence="2 3" key="1">
    <citation type="submission" date="2011-10" db="EMBL/GenBank/DDBJ databases">
        <title>Metabolic and evolutionary patterns in the extreme acidophile Ferroplasma acidiphilum.</title>
        <authorList>
            <person name="Golyshina O.V."/>
            <person name="Kozyavkin S.A."/>
            <person name="Tatusov R.L."/>
            <person name="Slesarev A.I."/>
            <person name="Golyshin P.N."/>
        </authorList>
    </citation>
    <scope>NUCLEOTIDE SEQUENCE [LARGE SCALE GENOMIC DNA]</scope>
    <source>
        <strain evidence="3">Y</strain>
    </source>
</reference>
<evidence type="ECO:0000313" key="2">
    <source>
        <dbReference type="EMBL" id="ARD84893.1"/>
    </source>
</evidence>
<sequence>MVINYDGFLSSWELQQNALIEMREERFSFMMDVIEETHPEVNRILDAGCGPASFSVRLAERFKDARIYSIDYDPVLLKLAKSNASIYGSRVKILEYDLKGNAWAKDLADEGFDAIVSTTALHWIPRNNLSNVYENFYKLLKDGGIFMDGDHFRSNTDSVDLHDMYSKIRNNISALNISRDKAMNWEEWWEYILNSGVFREELMERSKRYASGSHDQNVSLEEHIDLLKHTGFSSTGVIWQYLDNRVLFARK</sequence>
<keyword evidence="2" id="KW-0489">Methyltransferase</keyword>
<dbReference type="InterPro" id="IPR029063">
    <property type="entry name" value="SAM-dependent_MTases_sf"/>
</dbReference>
<feature type="domain" description="Methyltransferase" evidence="1">
    <location>
        <begin position="44"/>
        <end position="144"/>
    </location>
</feature>
<dbReference type="CDD" id="cd02440">
    <property type="entry name" value="AdoMet_MTases"/>
    <property type="match status" value="1"/>
</dbReference>
<dbReference type="SUPFAM" id="SSF53335">
    <property type="entry name" value="S-adenosyl-L-methionine-dependent methyltransferases"/>
    <property type="match status" value="1"/>
</dbReference>
<dbReference type="PANTHER" id="PTHR43591:SF24">
    <property type="entry name" value="2-METHOXY-6-POLYPRENYL-1,4-BENZOQUINOL METHYLASE, MITOCHONDRIAL"/>
    <property type="match status" value="1"/>
</dbReference>
<evidence type="ECO:0000313" key="3">
    <source>
        <dbReference type="Proteomes" id="UP000192050"/>
    </source>
</evidence>
<organism evidence="2 3">
    <name type="scientific">Ferroplasma acidiphilum</name>
    <dbReference type="NCBI Taxonomy" id="74969"/>
    <lineage>
        <taxon>Archaea</taxon>
        <taxon>Methanobacteriati</taxon>
        <taxon>Thermoplasmatota</taxon>
        <taxon>Thermoplasmata</taxon>
        <taxon>Thermoplasmatales</taxon>
        <taxon>Ferroplasmaceae</taxon>
        <taxon>Ferroplasma</taxon>
    </lineage>
</organism>
<dbReference type="STRING" id="74969.FAD_1012"/>
<dbReference type="Proteomes" id="UP000192050">
    <property type="component" value="Chromosome"/>
</dbReference>
<name>A0A1V0N419_9ARCH</name>
<gene>
    <name evidence="2" type="ORF">FAD_1012</name>
</gene>
<dbReference type="GO" id="GO:0008168">
    <property type="term" value="F:methyltransferase activity"/>
    <property type="evidence" value="ECO:0007669"/>
    <property type="project" value="UniProtKB-KW"/>
</dbReference>
<dbReference type="Gene3D" id="3.40.50.150">
    <property type="entry name" value="Vaccinia Virus protein VP39"/>
    <property type="match status" value="1"/>
</dbReference>
<protein>
    <submittedName>
        <fullName evidence="2">Methyltransferase</fullName>
    </submittedName>
</protein>
<dbReference type="OrthoDB" id="57427at2157"/>
<dbReference type="InterPro" id="IPR041698">
    <property type="entry name" value="Methyltransf_25"/>
</dbReference>
<keyword evidence="3" id="KW-1185">Reference proteome</keyword>
<dbReference type="EMBL" id="CP015363">
    <property type="protein sequence ID" value="ARD84893.1"/>
    <property type="molecule type" value="Genomic_DNA"/>
</dbReference>
<dbReference type="GeneID" id="31676511"/>
<dbReference type="AlphaFoldDB" id="A0A1V0N419"/>
<dbReference type="GO" id="GO:0032259">
    <property type="term" value="P:methylation"/>
    <property type="evidence" value="ECO:0007669"/>
    <property type="project" value="UniProtKB-KW"/>
</dbReference>
<dbReference type="Pfam" id="PF13649">
    <property type="entry name" value="Methyltransf_25"/>
    <property type="match status" value="1"/>
</dbReference>